<reference evidence="2" key="1">
    <citation type="submission" date="2020-03" db="EMBL/GenBank/DDBJ databases">
        <title>The deep terrestrial virosphere.</title>
        <authorList>
            <person name="Holmfeldt K."/>
            <person name="Nilsson E."/>
            <person name="Simone D."/>
            <person name="Lopez-Fernandez M."/>
            <person name="Wu X."/>
            <person name="de Brujin I."/>
            <person name="Lundin D."/>
            <person name="Andersson A."/>
            <person name="Bertilsson S."/>
            <person name="Dopson M."/>
        </authorList>
    </citation>
    <scope>NUCLEOTIDE SEQUENCE</scope>
    <source>
        <strain evidence="2">MM415A02301</strain>
        <strain evidence="1">MM415B01206</strain>
    </source>
</reference>
<sequence>MGIMAKSIFYIDEMLWQRFGTTDYEGLRLCELGNQFIRPKGRLPEHVTRYYSGASFKGKRYFEHLGFDTVCIDINGKDESLPLDLTKPIARDDLLDSFDVVVNAGTTEHIPDQYWTWWNIHNLCRTGGVVINILSLDDGSWFDHAYINYSPEFFGFLAQGNGYSVVDRRITDLKYGAAFRKESIFITLRKEKDVPFVEEKDFAWPTICEPGFAKVGVDPAPYIWRAAKG</sequence>
<evidence type="ECO:0000313" key="1">
    <source>
        <dbReference type="EMBL" id="QJA60039.1"/>
    </source>
</evidence>
<keyword evidence="2" id="KW-0489">Methyltransferase</keyword>
<dbReference type="GO" id="GO:0008168">
    <property type="term" value="F:methyltransferase activity"/>
    <property type="evidence" value="ECO:0007669"/>
    <property type="project" value="UniProtKB-KW"/>
</dbReference>
<proteinExistence type="predicted"/>
<dbReference type="GO" id="GO:0032259">
    <property type="term" value="P:methylation"/>
    <property type="evidence" value="ECO:0007669"/>
    <property type="project" value="UniProtKB-KW"/>
</dbReference>
<dbReference type="SUPFAM" id="SSF53335">
    <property type="entry name" value="S-adenosyl-L-methionine-dependent methyltransferases"/>
    <property type="match status" value="1"/>
</dbReference>
<gene>
    <name evidence="2" type="ORF">MM415A02301_0008</name>
    <name evidence="1" type="ORF">MM415B01206_0008</name>
</gene>
<protein>
    <submittedName>
        <fullName evidence="2">Putative methyltransferase</fullName>
    </submittedName>
</protein>
<keyword evidence="2" id="KW-0808">Transferase</keyword>
<dbReference type="EMBL" id="MT142038">
    <property type="protein sequence ID" value="QJA73594.1"/>
    <property type="molecule type" value="Genomic_DNA"/>
</dbReference>
<organism evidence="2">
    <name type="scientific">viral metagenome</name>
    <dbReference type="NCBI Taxonomy" id="1070528"/>
    <lineage>
        <taxon>unclassified sequences</taxon>
        <taxon>metagenomes</taxon>
        <taxon>organismal metagenomes</taxon>
    </lineage>
</organism>
<dbReference type="AlphaFoldDB" id="A0A6M3JUE0"/>
<dbReference type="EMBL" id="MT141393">
    <property type="protein sequence ID" value="QJA60039.1"/>
    <property type="molecule type" value="Genomic_DNA"/>
</dbReference>
<dbReference type="InterPro" id="IPR029063">
    <property type="entry name" value="SAM-dependent_MTases_sf"/>
</dbReference>
<evidence type="ECO:0000313" key="2">
    <source>
        <dbReference type="EMBL" id="QJA73594.1"/>
    </source>
</evidence>
<dbReference type="Gene3D" id="3.40.50.150">
    <property type="entry name" value="Vaccinia Virus protein VP39"/>
    <property type="match status" value="1"/>
</dbReference>
<accession>A0A6M3JUE0</accession>
<name>A0A6M3JUE0_9ZZZZ</name>